<dbReference type="AlphaFoldDB" id="A0A1N7SB98"/>
<accession>A0A1N7SB98</accession>
<dbReference type="STRING" id="1247936.BN2475_480066"/>
<evidence type="ECO:0000313" key="1">
    <source>
        <dbReference type="EMBL" id="SIT44669.1"/>
    </source>
</evidence>
<protein>
    <submittedName>
        <fullName evidence="1">Uncharacterized protein</fullName>
    </submittedName>
</protein>
<gene>
    <name evidence="1" type="ORF">BN2475_480066</name>
</gene>
<organism evidence="1 2">
    <name type="scientific">Paraburkholderia ribeironis</name>
    <dbReference type="NCBI Taxonomy" id="1247936"/>
    <lineage>
        <taxon>Bacteria</taxon>
        <taxon>Pseudomonadati</taxon>
        <taxon>Pseudomonadota</taxon>
        <taxon>Betaproteobacteria</taxon>
        <taxon>Burkholderiales</taxon>
        <taxon>Burkholderiaceae</taxon>
        <taxon>Paraburkholderia</taxon>
    </lineage>
</organism>
<dbReference type="Proteomes" id="UP000187012">
    <property type="component" value="Unassembled WGS sequence"/>
</dbReference>
<proteinExistence type="predicted"/>
<evidence type="ECO:0000313" key="2">
    <source>
        <dbReference type="Proteomes" id="UP000187012"/>
    </source>
</evidence>
<name>A0A1N7SB98_9BURK</name>
<sequence>MSMNALSDRRADRRGGAFCAVLDRAVLDRAVLLRCCRSAAHVLPHCGITQCRTYLQPGRAQRIASSSRP</sequence>
<reference evidence="1 2" key="1">
    <citation type="submission" date="2016-12" db="EMBL/GenBank/DDBJ databases">
        <authorList>
            <person name="Song W.-J."/>
            <person name="Kurnit D.M."/>
        </authorList>
    </citation>
    <scope>NUCLEOTIDE SEQUENCE [LARGE SCALE GENOMIC DNA]</scope>
    <source>
        <strain evidence="1 2">STM7296</strain>
    </source>
</reference>
<keyword evidence="2" id="KW-1185">Reference proteome</keyword>
<dbReference type="EMBL" id="CYGX02000048">
    <property type="protein sequence ID" value="SIT44669.1"/>
    <property type="molecule type" value="Genomic_DNA"/>
</dbReference>